<dbReference type="AlphaFoldDB" id="A0A0A9F9S3"/>
<feature type="signal peptide" evidence="1">
    <location>
        <begin position="1"/>
        <end position="22"/>
    </location>
</feature>
<dbReference type="EMBL" id="GBRH01191000">
    <property type="protein sequence ID" value="JAE06896.1"/>
    <property type="molecule type" value="Transcribed_RNA"/>
</dbReference>
<feature type="chain" id="PRO_5002044443" evidence="1">
    <location>
        <begin position="23"/>
        <end position="54"/>
    </location>
</feature>
<accession>A0A0A9F9S3</accession>
<evidence type="ECO:0000313" key="2">
    <source>
        <dbReference type="EMBL" id="JAE06896.1"/>
    </source>
</evidence>
<evidence type="ECO:0000256" key="1">
    <source>
        <dbReference type="SAM" id="SignalP"/>
    </source>
</evidence>
<organism evidence="2">
    <name type="scientific">Arundo donax</name>
    <name type="common">Giant reed</name>
    <name type="synonym">Donax arundinaceus</name>
    <dbReference type="NCBI Taxonomy" id="35708"/>
    <lineage>
        <taxon>Eukaryota</taxon>
        <taxon>Viridiplantae</taxon>
        <taxon>Streptophyta</taxon>
        <taxon>Embryophyta</taxon>
        <taxon>Tracheophyta</taxon>
        <taxon>Spermatophyta</taxon>
        <taxon>Magnoliopsida</taxon>
        <taxon>Liliopsida</taxon>
        <taxon>Poales</taxon>
        <taxon>Poaceae</taxon>
        <taxon>PACMAD clade</taxon>
        <taxon>Arundinoideae</taxon>
        <taxon>Arundineae</taxon>
        <taxon>Arundo</taxon>
    </lineage>
</organism>
<proteinExistence type="predicted"/>
<keyword evidence="1" id="KW-0732">Signal</keyword>
<sequence length="54" mass="5728">MVRTLPLLPHALLMLRSPLIGAGSTGFAVDFVGVRAAFVFRAVVVEDSGSMLQI</sequence>
<reference evidence="2" key="2">
    <citation type="journal article" date="2015" name="Data Brief">
        <title>Shoot transcriptome of the giant reed, Arundo donax.</title>
        <authorList>
            <person name="Barrero R.A."/>
            <person name="Guerrero F.D."/>
            <person name="Moolhuijzen P."/>
            <person name="Goolsby J.A."/>
            <person name="Tidwell J."/>
            <person name="Bellgard S.E."/>
            <person name="Bellgard M.I."/>
        </authorList>
    </citation>
    <scope>NUCLEOTIDE SEQUENCE</scope>
    <source>
        <tissue evidence="2">Shoot tissue taken approximately 20 cm above the soil surface</tissue>
    </source>
</reference>
<protein>
    <submittedName>
        <fullName evidence="2">Uncharacterized protein</fullName>
    </submittedName>
</protein>
<reference evidence="2" key="1">
    <citation type="submission" date="2014-09" db="EMBL/GenBank/DDBJ databases">
        <authorList>
            <person name="Magalhaes I.L.F."/>
            <person name="Oliveira U."/>
            <person name="Santos F.R."/>
            <person name="Vidigal T.H.D.A."/>
            <person name="Brescovit A.D."/>
            <person name="Santos A.J."/>
        </authorList>
    </citation>
    <scope>NUCLEOTIDE SEQUENCE</scope>
    <source>
        <tissue evidence="2">Shoot tissue taken approximately 20 cm above the soil surface</tissue>
    </source>
</reference>
<name>A0A0A9F9S3_ARUDO</name>